<dbReference type="AlphaFoldDB" id="A0A935T745"/>
<evidence type="ECO:0000313" key="2">
    <source>
        <dbReference type="Proteomes" id="UP000706151"/>
    </source>
</evidence>
<dbReference type="EMBL" id="JADJOT010000004">
    <property type="protein sequence ID" value="MBK7953391.1"/>
    <property type="molecule type" value="Genomic_DNA"/>
</dbReference>
<sequence>MQTTLSYRHREISEDDLAFMRQLIADHPELSRRGLSKRLCEAWNWVQVNGALRDMVCRGMMLMLHRTGRIELPPVRQITRNPLADRRSPALVRVDDTPLHMNFGELGPLEVRQVRRTSEEALFNSLLQQHHYLGYTQPVGEHLKYLVWARGRPVACLAWCSAPRHLGSRDRFIGWGPQARLQNIRLLAYHTRFLILPWVTVPHLASHLLGRMARRLSADWQSMYGHPIYFLETFIEPQRFRGTCYRAANWQLLGRTTGRGKDAPTHVANRSLKDVLGYALVKDFRQRLSQVA</sequence>
<proteinExistence type="predicted"/>
<name>A0A935T745_9PROT</name>
<gene>
    <name evidence="1" type="ORF">IPK02_05135</name>
</gene>
<protein>
    <submittedName>
        <fullName evidence="1">DUF4338 domain-containing protein</fullName>
    </submittedName>
</protein>
<accession>A0A935T745</accession>
<dbReference type="Proteomes" id="UP000706151">
    <property type="component" value="Unassembled WGS sequence"/>
</dbReference>
<evidence type="ECO:0000313" key="1">
    <source>
        <dbReference type="EMBL" id="MBK7953391.1"/>
    </source>
</evidence>
<comment type="caution">
    <text evidence="1">The sequence shown here is derived from an EMBL/GenBank/DDBJ whole genome shotgun (WGS) entry which is preliminary data.</text>
</comment>
<dbReference type="InterPro" id="IPR025639">
    <property type="entry name" value="DruA"/>
</dbReference>
<reference evidence="1 2" key="1">
    <citation type="submission" date="2020-10" db="EMBL/GenBank/DDBJ databases">
        <title>Connecting structure to function with the recovery of over 1000 high-quality activated sludge metagenome-assembled genomes encoding full-length rRNA genes using long-read sequencing.</title>
        <authorList>
            <person name="Singleton C.M."/>
            <person name="Petriglieri F."/>
            <person name="Kristensen J.M."/>
            <person name="Kirkegaard R.H."/>
            <person name="Michaelsen T.Y."/>
            <person name="Andersen M.H."/>
            <person name="Karst S.M."/>
            <person name="Dueholm M.S."/>
            <person name="Nielsen P.H."/>
            <person name="Albertsen M."/>
        </authorList>
    </citation>
    <scope>NUCLEOTIDE SEQUENCE [LARGE SCALE GENOMIC DNA]</scope>
    <source>
        <strain evidence="1">Fred_18-Q3-R57-64_BAT3C.720</strain>
    </source>
</reference>
<organism evidence="1 2">
    <name type="scientific">Candidatus Accumulibacter affinis</name>
    <dbReference type="NCBI Taxonomy" id="2954384"/>
    <lineage>
        <taxon>Bacteria</taxon>
        <taxon>Pseudomonadati</taxon>
        <taxon>Pseudomonadota</taxon>
        <taxon>Betaproteobacteria</taxon>
        <taxon>Candidatus Accumulibacter</taxon>
    </lineage>
</organism>
<dbReference type="Pfam" id="PF14236">
    <property type="entry name" value="DruA"/>
    <property type="match status" value="1"/>
</dbReference>